<feature type="compositionally biased region" description="Low complexity" evidence="1">
    <location>
        <begin position="57"/>
        <end position="71"/>
    </location>
</feature>
<reference evidence="2 3" key="1">
    <citation type="submission" date="2019-03" db="EMBL/GenBank/DDBJ databases">
        <title>First draft genome of Liparis tanakae, snailfish: a comprehensive survey of snailfish specific genes.</title>
        <authorList>
            <person name="Kim W."/>
            <person name="Song I."/>
            <person name="Jeong J.-H."/>
            <person name="Kim D."/>
            <person name="Kim S."/>
            <person name="Ryu S."/>
            <person name="Song J.Y."/>
            <person name="Lee S.K."/>
        </authorList>
    </citation>
    <scope>NUCLEOTIDE SEQUENCE [LARGE SCALE GENOMIC DNA]</scope>
    <source>
        <tissue evidence="2">Muscle</tissue>
    </source>
</reference>
<dbReference type="EMBL" id="SRLO01000069">
    <property type="protein sequence ID" value="TNN78908.1"/>
    <property type="molecule type" value="Genomic_DNA"/>
</dbReference>
<comment type="caution">
    <text evidence="2">The sequence shown here is derived from an EMBL/GenBank/DDBJ whole genome shotgun (WGS) entry which is preliminary data.</text>
</comment>
<dbReference type="Proteomes" id="UP000314294">
    <property type="component" value="Unassembled WGS sequence"/>
</dbReference>
<sequence>MQVGVLHETGAERLETGAEWSGGLRGKRKGTERLGQICSSSKLRPGGEKRRRRAGAEARASNSSNTANPTS</sequence>
<keyword evidence="3" id="KW-1185">Reference proteome</keyword>
<name>A0A4Z2IMF1_9TELE</name>
<proteinExistence type="predicted"/>
<organism evidence="2 3">
    <name type="scientific">Liparis tanakae</name>
    <name type="common">Tanaka's snailfish</name>
    <dbReference type="NCBI Taxonomy" id="230148"/>
    <lineage>
        <taxon>Eukaryota</taxon>
        <taxon>Metazoa</taxon>
        <taxon>Chordata</taxon>
        <taxon>Craniata</taxon>
        <taxon>Vertebrata</taxon>
        <taxon>Euteleostomi</taxon>
        <taxon>Actinopterygii</taxon>
        <taxon>Neopterygii</taxon>
        <taxon>Teleostei</taxon>
        <taxon>Neoteleostei</taxon>
        <taxon>Acanthomorphata</taxon>
        <taxon>Eupercaria</taxon>
        <taxon>Perciformes</taxon>
        <taxon>Cottioidei</taxon>
        <taxon>Cottales</taxon>
        <taxon>Liparidae</taxon>
        <taxon>Liparis</taxon>
    </lineage>
</organism>
<accession>A0A4Z2IMF1</accession>
<evidence type="ECO:0000313" key="2">
    <source>
        <dbReference type="EMBL" id="TNN78908.1"/>
    </source>
</evidence>
<protein>
    <submittedName>
        <fullName evidence="2">Uncharacterized protein</fullName>
    </submittedName>
</protein>
<dbReference type="AlphaFoldDB" id="A0A4Z2IMF1"/>
<feature type="region of interest" description="Disordered" evidence="1">
    <location>
        <begin position="1"/>
        <end position="71"/>
    </location>
</feature>
<evidence type="ECO:0000256" key="1">
    <source>
        <dbReference type="SAM" id="MobiDB-lite"/>
    </source>
</evidence>
<gene>
    <name evidence="2" type="ORF">EYF80_010834</name>
</gene>
<evidence type="ECO:0000313" key="3">
    <source>
        <dbReference type="Proteomes" id="UP000314294"/>
    </source>
</evidence>